<dbReference type="InterPro" id="IPR018485">
    <property type="entry name" value="FGGY_C"/>
</dbReference>
<dbReference type="SUPFAM" id="SSF53067">
    <property type="entry name" value="Actin-like ATPase domain"/>
    <property type="match status" value="2"/>
</dbReference>
<dbReference type="GO" id="GO:0016773">
    <property type="term" value="F:phosphotransferase activity, alcohol group as acceptor"/>
    <property type="evidence" value="ECO:0007669"/>
    <property type="project" value="InterPro"/>
</dbReference>
<dbReference type="RefSeq" id="WP_154315259.1">
    <property type="nucleotide sequence ID" value="NZ_WKRA01000073.1"/>
</dbReference>
<dbReference type="PROSITE" id="PS00445">
    <property type="entry name" value="FGGY_KINASES_2"/>
    <property type="match status" value="1"/>
</dbReference>
<dbReference type="GO" id="GO:0016301">
    <property type="term" value="F:kinase activity"/>
    <property type="evidence" value="ECO:0007669"/>
    <property type="project" value="UniProtKB-KW"/>
</dbReference>
<comment type="similarity">
    <text evidence="1 4">Belongs to the FGGY kinase family.</text>
</comment>
<dbReference type="Proteomes" id="UP000431304">
    <property type="component" value="Unassembled WGS sequence"/>
</dbReference>
<feature type="non-terminal residue" evidence="7">
    <location>
        <position position="388"/>
    </location>
</feature>
<dbReference type="InterPro" id="IPR018484">
    <property type="entry name" value="FGGY_N"/>
</dbReference>
<feature type="domain" description="Carbohydrate kinase FGGY N-terminal" evidence="5">
    <location>
        <begin position="1"/>
        <end position="148"/>
    </location>
</feature>
<dbReference type="InterPro" id="IPR050406">
    <property type="entry name" value="FGGY_Carb_Kinase"/>
</dbReference>
<evidence type="ECO:0000313" key="8">
    <source>
        <dbReference type="Proteomes" id="UP000431304"/>
    </source>
</evidence>
<evidence type="ECO:0000256" key="1">
    <source>
        <dbReference type="ARBA" id="ARBA00009156"/>
    </source>
</evidence>
<reference evidence="7 8" key="1">
    <citation type="journal article" date="2019" name="Nat. Med.">
        <title>A library of human gut bacterial isolates paired with longitudinal multiomics data enables mechanistic microbiome research.</title>
        <authorList>
            <person name="Poyet M."/>
            <person name="Groussin M."/>
            <person name="Gibbons S.M."/>
            <person name="Avila-Pacheco J."/>
            <person name="Jiang X."/>
            <person name="Kearney S.M."/>
            <person name="Perrotta A.R."/>
            <person name="Berdy B."/>
            <person name="Zhao S."/>
            <person name="Lieberman T.D."/>
            <person name="Swanson P.K."/>
            <person name="Smith M."/>
            <person name="Roesemann S."/>
            <person name="Alexander J.E."/>
            <person name="Rich S.A."/>
            <person name="Livny J."/>
            <person name="Vlamakis H."/>
            <person name="Clish C."/>
            <person name="Bullock K."/>
            <person name="Deik A."/>
            <person name="Scott J."/>
            <person name="Pierce K.A."/>
            <person name="Xavier R.J."/>
            <person name="Alm E.J."/>
        </authorList>
    </citation>
    <scope>NUCLEOTIDE SEQUENCE [LARGE SCALE GENOMIC DNA]</scope>
    <source>
        <strain evidence="7 8">BIOML-A3</strain>
    </source>
</reference>
<dbReference type="CDD" id="cd07802">
    <property type="entry name" value="ASKHA_NBD_FGGY_EcLyxK-like"/>
    <property type="match status" value="1"/>
</dbReference>
<gene>
    <name evidence="7" type="ORF">GKE72_16180</name>
</gene>
<evidence type="ECO:0000259" key="6">
    <source>
        <dbReference type="Pfam" id="PF02782"/>
    </source>
</evidence>
<feature type="domain" description="Carbohydrate kinase FGGY C-terminal" evidence="6">
    <location>
        <begin position="159"/>
        <end position="351"/>
    </location>
</feature>
<dbReference type="AlphaFoldDB" id="A0A844E7R2"/>
<evidence type="ECO:0000259" key="5">
    <source>
        <dbReference type="Pfam" id="PF00370"/>
    </source>
</evidence>
<accession>A0A844E7R2</accession>
<organism evidence="7 8">
    <name type="scientific">Eubacterium ramulus</name>
    <dbReference type="NCBI Taxonomy" id="39490"/>
    <lineage>
        <taxon>Bacteria</taxon>
        <taxon>Bacillati</taxon>
        <taxon>Bacillota</taxon>
        <taxon>Clostridia</taxon>
        <taxon>Eubacteriales</taxon>
        <taxon>Eubacteriaceae</taxon>
        <taxon>Eubacterium</taxon>
    </lineage>
</organism>
<sequence length="388" mass="43263">DNRAYEYPLKWQADGTEKKAGEKSCQKIMACQPVALMAWLKDYEPECIENIQWIFGCKDYVRFRMTNQAQAELTDISGSGFLNLHTREYDDELLEFFGLEEIRDALPPLVKATDICGYVTEKAAEESGLRAGTPVIGGMFDIDACALGVGMLQPETLCMIAGTWSINEYIRTTPVLDGSVAMNSLFCLPQYYLIEESSPTSAGNQAWFIRKLLPELSQETKEKNGSIYDILNDWVSKVDIKEQIPTFLPFLMASNVNPRAQGTFVGISVSHTRAHLLRAVYEGIAFSHRYHYEKLLTSLNGKKPECIRLAGGAAHSQIWAQMFADIMQVPIETVEANETGALGCAIAVAFAVDEYSSLESAAQHMCKVSMRLLPDPDAGKIYDQKYSR</sequence>
<evidence type="ECO:0000256" key="2">
    <source>
        <dbReference type="ARBA" id="ARBA00022679"/>
    </source>
</evidence>
<feature type="non-terminal residue" evidence="7">
    <location>
        <position position="1"/>
    </location>
</feature>
<dbReference type="GO" id="GO:0005975">
    <property type="term" value="P:carbohydrate metabolic process"/>
    <property type="evidence" value="ECO:0007669"/>
    <property type="project" value="InterPro"/>
</dbReference>
<dbReference type="InterPro" id="IPR043129">
    <property type="entry name" value="ATPase_NBD"/>
</dbReference>
<proteinExistence type="inferred from homology"/>
<dbReference type="InterPro" id="IPR018483">
    <property type="entry name" value="Carb_kinase_FGGY_CS"/>
</dbReference>
<evidence type="ECO:0000256" key="3">
    <source>
        <dbReference type="ARBA" id="ARBA00022777"/>
    </source>
</evidence>
<dbReference type="PANTHER" id="PTHR43095">
    <property type="entry name" value="SUGAR KINASE"/>
    <property type="match status" value="1"/>
</dbReference>
<protein>
    <submittedName>
        <fullName evidence="7">Carbohydrate kinase</fullName>
    </submittedName>
</protein>
<comment type="caution">
    <text evidence="7">The sequence shown here is derived from an EMBL/GenBank/DDBJ whole genome shotgun (WGS) entry which is preliminary data.</text>
</comment>
<dbReference type="Pfam" id="PF00370">
    <property type="entry name" value="FGGY_N"/>
    <property type="match status" value="1"/>
</dbReference>
<dbReference type="EMBL" id="WKRA01000073">
    <property type="protein sequence ID" value="MSD17553.1"/>
    <property type="molecule type" value="Genomic_DNA"/>
</dbReference>
<name>A0A844E7R2_EUBRA</name>
<dbReference type="PANTHER" id="PTHR43095:SF3">
    <property type="entry name" value="L-XYLULOSE_3-KETO-L-GULONATE KINASE"/>
    <property type="match status" value="1"/>
</dbReference>
<evidence type="ECO:0000313" key="7">
    <source>
        <dbReference type="EMBL" id="MSD17553.1"/>
    </source>
</evidence>
<evidence type="ECO:0000256" key="4">
    <source>
        <dbReference type="RuleBase" id="RU003733"/>
    </source>
</evidence>
<keyword evidence="2 4" id="KW-0808">Transferase</keyword>
<dbReference type="Pfam" id="PF02782">
    <property type="entry name" value="FGGY_C"/>
    <property type="match status" value="1"/>
</dbReference>
<keyword evidence="3 4" id="KW-0418">Kinase</keyword>
<dbReference type="Gene3D" id="3.30.420.40">
    <property type="match status" value="2"/>
</dbReference>